<name>A0A518CRC6_9PLAN</name>
<evidence type="ECO:0000313" key="1">
    <source>
        <dbReference type="EMBL" id="QDU81777.1"/>
    </source>
</evidence>
<dbReference type="AlphaFoldDB" id="A0A518CRC6"/>
<evidence type="ECO:0008006" key="3">
    <source>
        <dbReference type="Google" id="ProtNLM"/>
    </source>
</evidence>
<dbReference type="OrthoDB" id="275890at2"/>
<reference evidence="1 2" key="1">
    <citation type="submission" date="2019-02" db="EMBL/GenBank/DDBJ databases">
        <title>Deep-cultivation of Planctomycetes and their phenomic and genomic characterization uncovers novel biology.</title>
        <authorList>
            <person name="Wiegand S."/>
            <person name="Jogler M."/>
            <person name="Boedeker C."/>
            <person name="Pinto D."/>
            <person name="Vollmers J."/>
            <person name="Rivas-Marin E."/>
            <person name="Kohn T."/>
            <person name="Peeters S.H."/>
            <person name="Heuer A."/>
            <person name="Rast P."/>
            <person name="Oberbeckmann S."/>
            <person name="Bunk B."/>
            <person name="Jeske O."/>
            <person name="Meyerdierks A."/>
            <person name="Storesund J.E."/>
            <person name="Kallscheuer N."/>
            <person name="Luecker S."/>
            <person name="Lage O.M."/>
            <person name="Pohl T."/>
            <person name="Merkel B.J."/>
            <person name="Hornburger P."/>
            <person name="Mueller R.-W."/>
            <person name="Bruemmer F."/>
            <person name="Labrenz M."/>
            <person name="Spormann A.M."/>
            <person name="Op den Camp H."/>
            <person name="Overmann J."/>
            <person name="Amann R."/>
            <person name="Jetten M.S.M."/>
            <person name="Mascher T."/>
            <person name="Medema M.H."/>
            <person name="Devos D.P."/>
            <person name="Kaster A.-K."/>
            <person name="Ovreas L."/>
            <person name="Rohde M."/>
            <person name="Galperin M.Y."/>
            <person name="Jogler C."/>
        </authorList>
    </citation>
    <scope>NUCLEOTIDE SEQUENCE [LARGE SCALE GENOMIC DNA]</scope>
    <source>
        <strain evidence="1 2">Pla110</strain>
    </source>
</reference>
<accession>A0A518CRC6</accession>
<protein>
    <recommendedName>
        <fullName evidence="3">Hemerythrin-like domain-containing protein</fullName>
    </recommendedName>
</protein>
<gene>
    <name evidence="1" type="ORF">Pla110_35270</name>
</gene>
<dbReference type="RefSeq" id="WP_144997402.1">
    <property type="nucleotide sequence ID" value="NZ_CP036281.1"/>
</dbReference>
<evidence type="ECO:0000313" key="2">
    <source>
        <dbReference type="Proteomes" id="UP000317178"/>
    </source>
</evidence>
<sequence length="146" mass="17207">MCASTIDKTQLLNDCRTLEYILLGDLRDVLEETPDDSNLNWTIAIIDTLLTTLPRELDLAESGQYLHLNQREHESHQGEFDSLLSEKHKVYLKLRQLRSELVARGAVETKINRLKYDLHQWMKQLIHHHRNERHLESQLGVPRRYA</sequence>
<keyword evidence="2" id="KW-1185">Reference proteome</keyword>
<organism evidence="1 2">
    <name type="scientific">Polystyrenella longa</name>
    <dbReference type="NCBI Taxonomy" id="2528007"/>
    <lineage>
        <taxon>Bacteria</taxon>
        <taxon>Pseudomonadati</taxon>
        <taxon>Planctomycetota</taxon>
        <taxon>Planctomycetia</taxon>
        <taxon>Planctomycetales</taxon>
        <taxon>Planctomycetaceae</taxon>
        <taxon>Polystyrenella</taxon>
    </lineage>
</organism>
<dbReference type="KEGG" id="plon:Pla110_35270"/>
<dbReference type="EMBL" id="CP036281">
    <property type="protein sequence ID" value="QDU81777.1"/>
    <property type="molecule type" value="Genomic_DNA"/>
</dbReference>
<proteinExistence type="predicted"/>
<dbReference type="Proteomes" id="UP000317178">
    <property type="component" value="Chromosome"/>
</dbReference>